<evidence type="ECO:0000313" key="2">
    <source>
        <dbReference type="EMBL" id="KAG1767872.1"/>
    </source>
</evidence>
<dbReference type="OrthoDB" id="3266683at2759"/>
<reference evidence="2" key="1">
    <citation type="journal article" date="2020" name="New Phytol.">
        <title>Comparative genomics reveals dynamic genome evolution in host specialist ectomycorrhizal fungi.</title>
        <authorList>
            <person name="Lofgren L.A."/>
            <person name="Nguyen N.H."/>
            <person name="Vilgalys R."/>
            <person name="Ruytinx J."/>
            <person name="Liao H.L."/>
            <person name="Branco S."/>
            <person name="Kuo A."/>
            <person name="LaButti K."/>
            <person name="Lipzen A."/>
            <person name="Andreopoulos W."/>
            <person name="Pangilinan J."/>
            <person name="Riley R."/>
            <person name="Hundley H."/>
            <person name="Na H."/>
            <person name="Barry K."/>
            <person name="Grigoriev I.V."/>
            <person name="Stajich J.E."/>
            <person name="Kennedy P.G."/>
        </authorList>
    </citation>
    <scope>NUCLEOTIDE SEQUENCE</scope>
    <source>
        <strain evidence="2">DOB743</strain>
    </source>
</reference>
<evidence type="ECO:0000313" key="3">
    <source>
        <dbReference type="Proteomes" id="UP000714275"/>
    </source>
</evidence>
<protein>
    <submittedName>
        <fullName evidence="2">Uncharacterized protein</fullName>
    </submittedName>
</protein>
<dbReference type="AlphaFoldDB" id="A0A9P6ZKN9"/>
<evidence type="ECO:0000256" key="1">
    <source>
        <dbReference type="SAM" id="MobiDB-lite"/>
    </source>
</evidence>
<keyword evidence="3" id="KW-1185">Reference proteome</keyword>
<organism evidence="2 3">
    <name type="scientific">Suillus placidus</name>
    <dbReference type="NCBI Taxonomy" id="48579"/>
    <lineage>
        <taxon>Eukaryota</taxon>
        <taxon>Fungi</taxon>
        <taxon>Dikarya</taxon>
        <taxon>Basidiomycota</taxon>
        <taxon>Agaricomycotina</taxon>
        <taxon>Agaricomycetes</taxon>
        <taxon>Agaricomycetidae</taxon>
        <taxon>Boletales</taxon>
        <taxon>Suillineae</taxon>
        <taxon>Suillaceae</taxon>
        <taxon>Suillus</taxon>
    </lineage>
</organism>
<dbReference type="EMBL" id="JABBWD010000083">
    <property type="protein sequence ID" value="KAG1767872.1"/>
    <property type="molecule type" value="Genomic_DNA"/>
</dbReference>
<feature type="region of interest" description="Disordered" evidence="1">
    <location>
        <begin position="244"/>
        <end position="313"/>
    </location>
</feature>
<proteinExistence type="predicted"/>
<gene>
    <name evidence="2" type="ORF">EV702DRAFT_1050206</name>
</gene>
<sequence length="410" mass="45802">MTTTRELLEMRLAAAQNSAMAKASKCHPPKSRAKSAGTDVKENLDPRAVVTGSATADKRRTILVAWSKPDNHHLTDSLLTLIEESNTYRKAFGFALLPGSGKVASTGDRPTNLYWQLATALFLDREDSPWKDINLNDLADTVKNCVANGLRKAFIKHRDSMSQTGQGLIDADGEDEITFGSEIFNAWGMIWQTKLRKSFLWYKWMNALYRESPAVDRSAVANSASQLDLTVLNCSQVTMDDDEIPIEWPRSPTPEYTKDDDKSSIIFTPPSSPPNKPMTPAPHAKQEPPSVRRASGQKRKSMHSHIEDLTTSLGESRVKVARVREREQTLRSQAKEDQKKAEFNSRLQFKAAEAERQRAHELAMLERQIELERLRAQPNFAGPSLSAGPRRSDPPHSGPSISWAIDLSLN</sequence>
<comment type="caution">
    <text evidence="2">The sequence shown here is derived from an EMBL/GenBank/DDBJ whole genome shotgun (WGS) entry which is preliminary data.</text>
</comment>
<accession>A0A9P6ZKN9</accession>
<feature type="region of interest" description="Disordered" evidence="1">
    <location>
        <begin position="375"/>
        <end position="410"/>
    </location>
</feature>
<name>A0A9P6ZKN9_9AGAM</name>
<feature type="compositionally biased region" description="Pro residues" evidence="1">
    <location>
        <begin position="270"/>
        <end position="280"/>
    </location>
</feature>
<dbReference type="Proteomes" id="UP000714275">
    <property type="component" value="Unassembled WGS sequence"/>
</dbReference>